<evidence type="ECO:0000313" key="2">
    <source>
        <dbReference type="EMBL" id="KAF8437702.1"/>
    </source>
</evidence>
<dbReference type="EMBL" id="WHUW01000018">
    <property type="protein sequence ID" value="KAF8437702.1"/>
    <property type="molecule type" value="Genomic_DNA"/>
</dbReference>
<dbReference type="InterPro" id="IPR000719">
    <property type="entry name" value="Prot_kinase_dom"/>
</dbReference>
<sequence>AHRDVKPDNLVVDKSFNLKIIDFDIAMLVEDEDEEVDDQCETRDWMAPEV</sequence>
<feature type="domain" description="Protein kinase" evidence="1">
    <location>
        <begin position="1"/>
        <end position="50"/>
    </location>
</feature>
<feature type="non-terminal residue" evidence="2">
    <location>
        <position position="1"/>
    </location>
</feature>
<dbReference type="InterPro" id="IPR011009">
    <property type="entry name" value="Kinase-like_dom_sf"/>
</dbReference>
<feature type="non-terminal residue" evidence="2">
    <location>
        <position position="50"/>
    </location>
</feature>
<accession>A0AAD4BRC3</accession>
<dbReference type="SUPFAM" id="SSF56112">
    <property type="entry name" value="Protein kinase-like (PK-like)"/>
    <property type="match status" value="1"/>
</dbReference>
<dbReference type="Proteomes" id="UP001194468">
    <property type="component" value="Unassembled WGS sequence"/>
</dbReference>
<comment type="caution">
    <text evidence="2">The sequence shown here is derived from an EMBL/GenBank/DDBJ whole genome shotgun (WGS) entry which is preliminary data.</text>
</comment>
<reference evidence="2" key="1">
    <citation type="submission" date="2019-10" db="EMBL/GenBank/DDBJ databases">
        <authorList>
            <consortium name="DOE Joint Genome Institute"/>
            <person name="Kuo A."/>
            <person name="Miyauchi S."/>
            <person name="Kiss E."/>
            <person name="Drula E."/>
            <person name="Kohler A."/>
            <person name="Sanchez-Garcia M."/>
            <person name="Andreopoulos B."/>
            <person name="Barry K.W."/>
            <person name="Bonito G."/>
            <person name="Buee M."/>
            <person name="Carver A."/>
            <person name="Chen C."/>
            <person name="Cichocki N."/>
            <person name="Clum A."/>
            <person name="Culley D."/>
            <person name="Crous P.W."/>
            <person name="Fauchery L."/>
            <person name="Girlanda M."/>
            <person name="Hayes R."/>
            <person name="Keri Z."/>
            <person name="LaButti K."/>
            <person name="Lipzen A."/>
            <person name="Lombard V."/>
            <person name="Magnuson J."/>
            <person name="Maillard F."/>
            <person name="Morin E."/>
            <person name="Murat C."/>
            <person name="Nolan M."/>
            <person name="Ohm R."/>
            <person name="Pangilinan J."/>
            <person name="Pereira M."/>
            <person name="Perotto S."/>
            <person name="Peter M."/>
            <person name="Riley R."/>
            <person name="Sitrit Y."/>
            <person name="Stielow B."/>
            <person name="Szollosi G."/>
            <person name="Zifcakova L."/>
            <person name="Stursova M."/>
            <person name="Spatafora J.W."/>
            <person name="Tedersoo L."/>
            <person name="Vaario L.-M."/>
            <person name="Yamada A."/>
            <person name="Yan M."/>
            <person name="Wang P."/>
            <person name="Xu J."/>
            <person name="Bruns T."/>
            <person name="Baldrian P."/>
            <person name="Vilgalys R."/>
            <person name="Henrissat B."/>
            <person name="Grigoriev I.V."/>
            <person name="Hibbett D."/>
            <person name="Nagy L.G."/>
            <person name="Martin F.M."/>
        </authorList>
    </citation>
    <scope>NUCLEOTIDE SEQUENCE</scope>
    <source>
        <strain evidence="2">BED1</strain>
    </source>
</reference>
<protein>
    <recommendedName>
        <fullName evidence="1">Protein kinase domain-containing protein</fullName>
    </recommendedName>
</protein>
<keyword evidence="3" id="KW-1185">Reference proteome</keyword>
<name>A0AAD4BRC3_BOLED</name>
<dbReference type="GO" id="GO:0004672">
    <property type="term" value="F:protein kinase activity"/>
    <property type="evidence" value="ECO:0007669"/>
    <property type="project" value="InterPro"/>
</dbReference>
<dbReference type="AlphaFoldDB" id="A0AAD4BRC3"/>
<dbReference type="PROSITE" id="PS50011">
    <property type="entry name" value="PROTEIN_KINASE_DOM"/>
    <property type="match status" value="1"/>
</dbReference>
<proteinExistence type="predicted"/>
<dbReference type="GO" id="GO:0005524">
    <property type="term" value="F:ATP binding"/>
    <property type="evidence" value="ECO:0007669"/>
    <property type="project" value="InterPro"/>
</dbReference>
<evidence type="ECO:0000259" key="1">
    <source>
        <dbReference type="PROSITE" id="PS50011"/>
    </source>
</evidence>
<reference evidence="2" key="2">
    <citation type="journal article" date="2020" name="Nat. Commun.">
        <title>Large-scale genome sequencing of mycorrhizal fungi provides insights into the early evolution of symbiotic traits.</title>
        <authorList>
            <person name="Miyauchi S."/>
            <person name="Kiss E."/>
            <person name="Kuo A."/>
            <person name="Drula E."/>
            <person name="Kohler A."/>
            <person name="Sanchez-Garcia M."/>
            <person name="Morin E."/>
            <person name="Andreopoulos B."/>
            <person name="Barry K.W."/>
            <person name="Bonito G."/>
            <person name="Buee M."/>
            <person name="Carver A."/>
            <person name="Chen C."/>
            <person name="Cichocki N."/>
            <person name="Clum A."/>
            <person name="Culley D."/>
            <person name="Crous P.W."/>
            <person name="Fauchery L."/>
            <person name="Girlanda M."/>
            <person name="Hayes R.D."/>
            <person name="Keri Z."/>
            <person name="LaButti K."/>
            <person name="Lipzen A."/>
            <person name="Lombard V."/>
            <person name="Magnuson J."/>
            <person name="Maillard F."/>
            <person name="Murat C."/>
            <person name="Nolan M."/>
            <person name="Ohm R.A."/>
            <person name="Pangilinan J."/>
            <person name="Pereira M.F."/>
            <person name="Perotto S."/>
            <person name="Peter M."/>
            <person name="Pfister S."/>
            <person name="Riley R."/>
            <person name="Sitrit Y."/>
            <person name="Stielow J.B."/>
            <person name="Szollosi G."/>
            <person name="Zifcakova L."/>
            <person name="Stursova M."/>
            <person name="Spatafora J.W."/>
            <person name="Tedersoo L."/>
            <person name="Vaario L.M."/>
            <person name="Yamada A."/>
            <person name="Yan M."/>
            <person name="Wang P."/>
            <person name="Xu J."/>
            <person name="Bruns T."/>
            <person name="Baldrian P."/>
            <person name="Vilgalys R."/>
            <person name="Dunand C."/>
            <person name="Henrissat B."/>
            <person name="Grigoriev I.V."/>
            <person name="Hibbett D."/>
            <person name="Nagy L.G."/>
            <person name="Martin F.M."/>
        </authorList>
    </citation>
    <scope>NUCLEOTIDE SEQUENCE</scope>
    <source>
        <strain evidence="2">BED1</strain>
    </source>
</reference>
<gene>
    <name evidence="2" type="ORF">L210DRAFT_3340415</name>
</gene>
<evidence type="ECO:0000313" key="3">
    <source>
        <dbReference type="Proteomes" id="UP001194468"/>
    </source>
</evidence>
<dbReference type="Pfam" id="PF00069">
    <property type="entry name" value="Pkinase"/>
    <property type="match status" value="1"/>
</dbReference>
<organism evidence="2 3">
    <name type="scientific">Boletus edulis BED1</name>
    <dbReference type="NCBI Taxonomy" id="1328754"/>
    <lineage>
        <taxon>Eukaryota</taxon>
        <taxon>Fungi</taxon>
        <taxon>Dikarya</taxon>
        <taxon>Basidiomycota</taxon>
        <taxon>Agaricomycotina</taxon>
        <taxon>Agaricomycetes</taxon>
        <taxon>Agaricomycetidae</taxon>
        <taxon>Boletales</taxon>
        <taxon>Boletineae</taxon>
        <taxon>Boletaceae</taxon>
        <taxon>Boletoideae</taxon>
        <taxon>Boletus</taxon>
    </lineage>
</organism>
<dbReference type="Gene3D" id="1.10.510.10">
    <property type="entry name" value="Transferase(Phosphotransferase) domain 1"/>
    <property type="match status" value="1"/>
</dbReference>